<dbReference type="AlphaFoldDB" id="A0A120AHZ9"/>
<sequence>MQRPILLSLSLLSLAALAPAFAQADADRTDLARITPAHVDPALAGAHSDPFKPVYVVTSRQTHDAGLSTLARNASARVARSGAALVVSELQTHQLTDLSRHVHEKERRCGGYFAFDSRAEAEAFVRNDRSAEAMTTAFASYAIDNQATVTPWLGQVSEANIRATIQSLSSNWPNRHASTSHGRNAATWVRDRWAALGNGRGDVGTELFNCSGCGSQPSVILTIRGNELPNEVVVLGAHLDTISNSGSGETMRAPGADDDASGIATLTEVLRIAMANGYRPKRTIKLMGYAAEEIGLRGSKAIAADFKARGVNVVGVLQLDMTNYRTSTAPDVRVINDFSNAGLQQLLRDLFATYLGGSLRLGSYTCNYGCSDHASWTAAGYPAAMYFEGGNANGGYSPYIHTANDTLASVGQSAQASVPFAKLGLAFLGEVGKTAGR</sequence>
<feature type="signal peptide" evidence="7">
    <location>
        <begin position="1"/>
        <end position="24"/>
    </location>
</feature>
<keyword evidence="10" id="KW-1185">Reference proteome</keyword>
<dbReference type="Proteomes" id="UP000023435">
    <property type="component" value="Unassembled WGS sequence"/>
</dbReference>
<dbReference type="Gene3D" id="3.40.630.10">
    <property type="entry name" value="Zn peptidases"/>
    <property type="match status" value="1"/>
</dbReference>
<keyword evidence="3" id="KW-0479">Metal-binding</keyword>
<dbReference type="GO" id="GO:0004177">
    <property type="term" value="F:aminopeptidase activity"/>
    <property type="evidence" value="ECO:0007669"/>
    <property type="project" value="UniProtKB-KW"/>
</dbReference>
<evidence type="ECO:0000313" key="9">
    <source>
        <dbReference type="EMBL" id="KWS06963.1"/>
    </source>
</evidence>
<dbReference type="GO" id="GO:0046872">
    <property type="term" value="F:metal ion binding"/>
    <property type="evidence" value="ECO:0007669"/>
    <property type="project" value="UniProtKB-KW"/>
</dbReference>
<keyword evidence="4 7" id="KW-0732">Signal</keyword>
<dbReference type="RefSeq" id="WP_060410616.1">
    <property type="nucleotide sequence ID" value="NZ_JAJA02000001.1"/>
</dbReference>
<dbReference type="PANTHER" id="PTHR12147">
    <property type="entry name" value="METALLOPEPTIDASE M28 FAMILY MEMBER"/>
    <property type="match status" value="1"/>
</dbReference>
<dbReference type="OrthoDB" id="9789219at2"/>
<proteinExistence type="predicted"/>
<evidence type="ECO:0000256" key="2">
    <source>
        <dbReference type="ARBA" id="ARBA00022670"/>
    </source>
</evidence>
<keyword evidence="2" id="KW-0645">Protease</keyword>
<keyword evidence="1 9" id="KW-0031">Aminopeptidase</keyword>
<evidence type="ECO:0000313" key="10">
    <source>
        <dbReference type="Proteomes" id="UP000023435"/>
    </source>
</evidence>
<evidence type="ECO:0000259" key="8">
    <source>
        <dbReference type="Pfam" id="PF04389"/>
    </source>
</evidence>
<gene>
    <name evidence="9" type="ORF">AZ78_4523</name>
</gene>
<reference evidence="9 10" key="1">
    <citation type="journal article" date="2014" name="Genome Announc.">
        <title>Draft Genome Sequence of Lysobacter capsici AZ78, a Bacterium Antagonistic to Plant-Pathogenic Oomycetes.</title>
        <authorList>
            <person name="Puopolo G."/>
            <person name="Sonego P."/>
            <person name="Engelen K."/>
            <person name="Pertot I."/>
        </authorList>
    </citation>
    <scope>NUCLEOTIDE SEQUENCE [LARGE SCALE GENOMIC DNA]</scope>
    <source>
        <strain evidence="9 10">AZ78</strain>
    </source>
</reference>
<feature type="domain" description="Peptidase M28" evidence="8">
    <location>
        <begin position="219"/>
        <end position="411"/>
    </location>
</feature>
<dbReference type="SUPFAM" id="SSF53187">
    <property type="entry name" value="Zn-dependent exopeptidases"/>
    <property type="match status" value="1"/>
</dbReference>
<dbReference type="InterPro" id="IPR045175">
    <property type="entry name" value="M28_fam"/>
</dbReference>
<evidence type="ECO:0000256" key="7">
    <source>
        <dbReference type="SAM" id="SignalP"/>
    </source>
</evidence>
<evidence type="ECO:0000256" key="4">
    <source>
        <dbReference type="ARBA" id="ARBA00022729"/>
    </source>
</evidence>
<dbReference type="Pfam" id="PF04389">
    <property type="entry name" value="Peptidase_M28"/>
    <property type="match status" value="1"/>
</dbReference>
<dbReference type="InterPro" id="IPR007484">
    <property type="entry name" value="Peptidase_M28"/>
</dbReference>
<evidence type="ECO:0000256" key="3">
    <source>
        <dbReference type="ARBA" id="ARBA00022723"/>
    </source>
</evidence>
<protein>
    <submittedName>
        <fullName evidence="9">Bacterial leucyl aminopeptidase</fullName>
        <ecNumber evidence="9">3.4.11.10</ecNumber>
    </submittedName>
</protein>
<keyword evidence="5 9" id="KW-0378">Hydrolase</keyword>
<dbReference type="PANTHER" id="PTHR12147:SF56">
    <property type="entry name" value="AMINOPEPTIDASE YDR415C-RELATED"/>
    <property type="match status" value="1"/>
</dbReference>
<name>A0A120AHZ9_9GAMM</name>
<dbReference type="EC" id="3.4.11.10" evidence="9"/>
<comment type="caution">
    <text evidence="9">The sequence shown here is derived from an EMBL/GenBank/DDBJ whole genome shotgun (WGS) entry which is preliminary data.</text>
</comment>
<accession>A0A120AHZ9</accession>
<organism evidence="9 10">
    <name type="scientific">Lysobacter capsici AZ78</name>
    <dbReference type="NCBI Taxonomy" id="1444315"/>
    <lineage>
        <taxon>Bacteria</taxon>
        <taxon>Pseudomonadati</taxon>
        <taxon>Pseudomonadota</taxon>
        <taxon>Gammaproteobacteria</taxon>
        <taxon>Lysobacterales</taxon>
        <taxon>Lysobacteraceae</taxon>
        <taxon>Lysobacter</taxon>
    </lineage>
</organism>
<feature type="chain" id="PRO_5007163726" evidence="7">
    <location>
        <begin position="25"/>
        <end position="437"/>
    </location>
</feature>
<evidence type="ECO:0000256" key="6">
    <source>
        <dbReference type="ARBA" id="ARBA00022833"/>
    </source>
</evidence>
<evidence type="ECO:0000256" key="5">
    <source>
        <dbReference type="ARBA" id="ARBA00022801"/>
    </source>
</evidence>
<dbReference type="EMBL" id="JAJA02000001">
    <property type="protein sequence ID" value="KWS06963.1"/>
    <property type="molecule type" value="Genomic_DNA"/>
</dbReference>
<dbReference type="GO" id="GO:0006508">
    <property type="term" value="P:proteolysis"/>
    <property type="evidence" value="ECO:0007669"/>
    <property type="project" value="UniProtKB-KW"/>
</dbReference>
<dbReference type="GO" id="GO:0008235">
    <property type="term" value="F:metalloexopeptidase activity"/>
    <property type="evidence" value="ECO:0007669"/>
    <property type="project" value="InterPro"/>
</dbReference>
<evidence type="ECO:0000256" key="1">
    <source>
        <dbReference type="ARBA" id="ARBA00022438"/>
    </source>
</evidence>
<keyword evidence="6" id="KW-0862">Zinc</keyword>